<dbReference type="SUPFAM" id="SSF56176">
    <property type="entry name" value="FAD-binding/transporter-associated domain-like"/>
    <property type="match status" value="1"/>
</dbReference>
<comment type="cofactor">
    <cofactor evidence="1">
        <name>FAD</name>
        <dbReference type="ChEBI" id="CHEBI:57692"/>
    </cofactor>
</comment>
<dbReference type="GO" id="GO:0016491">
    <property type="term" value="F:oxidoreductase activity"/>
    <property type="evidence" value="ECO:0007669"/>
    <property type="project" value="UniProtKB-KW"/>
</dbReference>
<dbReference type="PANTHER" id="PTHR42973">
    <property type="entry name" value="BINDING OXIDOREDUCTASE, PUTATIVE (AFU_ORTHOLOGUE AFUA_1G17690)-RELATED"/>
    <property type="match status" value="1"/>
</dbReference>
<evidence type="ECO:0000313" key="9">
    <source>
        <dbReference type="Proteomes" id="UP000664521"/>
    </source>
</evidence>
<evidence type="ECO:0000256" key="1">
    <source>
        <dbReference type="ARBA" id="ARBA00001974"/>
    </source>
</evidence>
<name>A0A8H3J7Z3_9LECA</name>
<dbReference type="Gene3D" id="3.30.465.10">
    <property type="match status" value="1"/>
</dbReference>
<dbReference type="InterPro" id="IPR012951">
    <property type="entry name" value="BBE"/>
</dbReference>
<evidence type="ECO:0000256" key="2">
    <source>
        <dbReference type="ARBA" id="ARBA00005466"/>
    </source>
</evidence>
<dbReference type="InterPro" id="IPR050416">
    <property type="entry name" value="FAD-linked_Oxidoreductase"/>
</dbReference>
<keyword evidence="3" id="KW-0285">Flavoprotein</keyword>
<keyword evidence="9" id="KW-1185">Reference proteome</keyword>
<comment type="similarity">
    <text evidence="2">Belongs to the oxygen-dependent FAD-linked oxidoreductase family.</text>
</comment>
<dbReference type="InterPro" id="IPR016169">
    <property type="entry name" value="FAD-bd_PCMH_sub2"/>
</dbReference>
<protein>
    <recommendedName>
        <fullName evidence="7">FAD-binding PCMH-type domain-containing protein</fullName>
    </recommendedName>
</protein>
<keyword evidence="6" id="KW-0732">Signal</keyword>
<keyword evidence="4" id="KW-0274">FAD</keyword>
<evidence type="ECO:0000313" key="8">
    <source>
        <dbReference type="EMBL" id="CAF9942179.1"/>
    </source>
</evidence>
<reference evidence="8" key="1">
    <citation type="submission" date="2021-03" db="EMBL/GenBank/DDBJ databases">
        <authorList>
            <person name="Tagirdzhanova G."/>
        </authorList>
    </citation>
    <scope>NUCLEOTIDE SEQUENCE</scope>
</reference>
<dbReference type="InterPro" id="IPR036318">
    <property type="entry name" value="FAD-bd_PCMH-like_sf"/>
</dbReference>
<evidence type="ECO:0000256" key="4">
    <source>
        <dbReference type="ARBA" id="ARBA00022827"/>
    </source>
</evidence>
<evidence type="ECO:0000256" key="6">
    <source>
        <dbReference type="SAM" id="SignalP"/>
    </source>
</evidence>
<dbReference type="AlphaFoldDB" id="A0A8H3J7Z3"/>
<dbReference type="Gene3D" id="3.40.462.20">
    <property type="match status" value="1"/>
</dbReference>
<dbReference type="Pfam" id="PF01565">
    <property type="entry name" value="FAD_binding_4"/>
    <property type="match status" value="1"/>
</dbReference>
<feature type="chain" id="PRO_5034097022" description="FAD-binding PCMH-type domain-containing protein" evidence="6">
    <location>
        <begin position="21"/>
        <end position="496"/>
    </location>
</feature>
<dbReference type="InterPro" id="IPR016166">
    <property type="entry name" value="FAD-bd_PCMH"/>
</dbReference>
<dbReference type="InterPro" id="IPR006094">
    <property type="entry name" value="Oxid_FAD_bind_N"/>
</dbReference>
<comment type="caution">
    <text evidence="8">The sequence shown here is derived from an EMBL/GenBank/DDBJ whole genome shotgun (WGS) entry which is preliminary data.</text>
</comment>
<dbReference type="PANTHER" id="PTHR42973:SF9">
    <property type="entry name" value="FAD-BINDING PCMH-TYPE DOMAIN-CONTAINING PROTEIN-RELATED"/>
    <property type="match status" value="1"/>
</dbReference>
<evidence type="ECO:0000256" key="5">
    <source>
        <dbReference type="ARBA" id="ARBA00023002"/>
    </source>
</evidence>
<evidence type="ECO:0000259" key="7">
    <source>
        <dbReference type="PROSITE" id="PS51387"/>
    </source>
</evidence>
<feature type="domain" description="FAD-binding PCMH-type" evidence="7">
    <location>
        <begin position="64"/>
        <end position="236"/>
    </location>
</feature>
<proteinExistence type="inferred from homology"/>
<gene>
    <name evidence="8" type="ORF">HETSPECPRED_005383</name>
</gene>
<organism evidence="8 9">
    <name type="scientific">Heterodermia speciosa</name>
    <dbReference type="NCBI Taxonomy" id="116794"/>
    <lineage>
        <taxon>Eukaryota</taxon>
        <taxon>Fungi</taxon>
        <taxon>Dikarya</taxon>
        <taxon>Ascomycota</taxon>
        <taxon>Pezizomycotina</taxon>
        <taxon>Lecanoromycetes</taxon>
        <taxon>OSLEUM clade</taxon>
        <taxon>Lecanoromycetidae</taxon>
        <taxon>Caliciales</taxon>
        <taxon>Physciaceae</taxon>
        <taxon>Heterodermia</taxon>
    </lineage>
</organism>
<dbReference type="Proteomes" id="UP000664521">
    <property type="component" value="Unassembled WGS sequence"/>
</dbReference>
<dbReference type="Pfam" id="PF08031">
    <property type="entry name" value="BBE"/>
    <property type="match status" value="1"/>
</dbReference>
<dbReference type="EMBL" id="CAJPDS010000335">
    <property type="protein sequence ID" value="CAF9942179.1"/>
    <property type="molecule type" value="Genomic_DNA"/>
</dbReference>
<keyword evidence="5" id="KW-0560">Oxidoreductase</keyword>
<sequence length="496" mass="54334">MIAGLGLLIATSLSAPTVQGTTRLDTFEKRDLASTLAPRLSSGATIIFPQDPEWQNVTERWTKYLAPSFKVAIEPACENDVREIVKYAVSKNINFLAQNGRHGYAPELQRVQQGILINMEQLDHVKIDKTTGIVTVGGGTVYEQVINATYAAGREMTVGSCPCVGVLGAGLGGGHGRLQGLHGMSIDSMRRMRVVLASGKAINVSPTENADLWYGIRGAGQNFGVVIEADFQTASQVPKGSHYDVEMQFADSKLEKVLELMNQQIKAPLPPQLAVDIVFGANTTTLKPIIAINFVYAGPQSEGQKWSAPWKALGPLSFVEANFNWSELPFKAANGLIAAQCLKYGFKNTYSVNLKTFNTATMRAVYTSWGNFLAAHPNVNASTILFEVYGQQAVRAAPSDGSAFPNRFVSNILTVITSWYTTPSLSRTVDTWTSNLRTQMQATSGYDKLHVYQNYAHSEPLEAFYGYESYRLPRLQALKKKFDPGNVFGNYHPIPV</sequence>
<feature type="signal peptide" evidence="6">
    <location>
        <begin position="1"/>
        <end position="20"/>
    </location>
</feature>
<evidence type="ECO:0000256" key="3">
    <source>
        <dbReference type="ARBA" id="ARBA00022630"/>
    </source>
</evidence>
<dbReference type="GO" id="GO:0071949">
    <property type="term" value="F:FAD binding"/>
    <property type="evidence" value="ECO:0007669"/>
    <property type="project" value="InterPro"/>
</dbReference>
<dbReference type="PROSITE" id="PS51387">
    <property type="entry name" value="FAD_PCMH"/>
    <property type="match status" value="1"/>
</dbReference>
<accession>A0A8H3J7Z3</accession>
<dbReference type="OrthoDB" id="9996127at2759"/>